<keyword evidence="1" id="KW-1133">Transmembrane helix</keyword>
<accession>A0A1W1ZL55</accession>
<keyword evidence="3" id="KW-1185">Reference proteome</keyword>
<dbReference type="AlphaFoldDB" id="A0A1W1ZL55"/>
<gene>
    <name evidence="2" type="ORF">SAMN02745168_1217</name>
</gene>
<keyword evidence="1" id="KW-0472">Membrane</keyword>
<keyword evidence="1" id="KW-0812">Transmembrane</keyword>
<dbReference type="STRING" id="1122930.SAMN02745168_1217"/>
<sequence length="431" mass="45328">MGVAVLILGLVCLSLFALKGIPIVIAAFLSSLIVMLLSGLDVLTTFKTVFMPGMTAFITNYFIIFLLGAFFGKIVELSGAAETISRTITGRFGEKYVAAGVIIAAAILTMGGVSVYVALFALYPISMSLFKQADMPRRLFAACYMCGAGTFTMTGPFSPAIQNVIPTTYLGTTVAAAAVPGVITAVFCAVLGILYMQWRVKKVRLAGEHFVSLTEDVVIQEDAKRPNFILSILPLVILIFTLNVLKFPIEGALLAGVISGIVLYFPYIPKDFKFLVKSFYQAITDATMAITNTGTTVGFGKVVASTAAFAGLIPAVTNLGGNPLVAAAVATTCLAGISGSSSGGLGIATPLIGQIFLPLGVNAQALHRVLTVASSGLDSMPHNGGVVTFLNFSKTTHKEGYFDIFIVSVVITLLQTILLLILISAMGMTWA</sequence>
<feature type="transmembrane region" description="Helical" evidence="1">
    <location>
        <begin position="404"/>
        <end position="430"/>
    </location>
</feature>
<dbReference type="EMBL" id="FWXW01000002">
    <property type="protein sequence ID" value="SMC49169.1"/>
    <property type="molecule type" value="Genomic_DNA"/>
</dbReference>
<name>A0A1W1ZL55_9FIRM</name>
<feature type="transmembrane region" description="Helical" evidence="1">
    <location>
        <begin position="169"/>
        <end position="195"/>
    </location>
</feature>
<evidence type="ECO:0000313" key="3">
    <source>
        <dbReference type="Proteomes" id="UP000192790"/>
    </source>
</evidence>
<feature type="transmembrane region" description="Helical" evidence="1">
    <location>
        <begin position="96"/>
        <end position="119"/>
    </location>
</feature>
<evidence type="ECO:0000256" key="1">
    <source>
        <dbReference type="SAM" id="Phobius"/>
    </source>
</evidence>
<dbReference type="GO" id="GO:0005886">
    <property type="term" value="C:plasma membrane"/>
    <property type="evidence" value="ECO:0007669"/>
    <property type="project" value="TreeGrafter"/>
</dbReference>
<feature type="transmembrane region" description="Helical" evidence="1">
    <location>
        <begin position="139"/>
        <end position="157"/>
    </location>
</feature>
<dbReference type="Proteomes" id="UP000192790">
    <property type="component" value="Unassembled WGS sequence"/>
</dbReference>
<feature type="transmembrane region" description="Helical" evidence="1">
    <location>
        <begin position="58"/>
        <end position="76"/>
    </location>
</feature>
<dbReference type="Pfam" id="PF02447">
    <property type="entry name" value="GntP_permease"/>
    <property type="match status" value="1"/>
</dbReference>
<dbReference type="RefSeq" id="WP_084233837.1">
    <property type="nucleotide sequence ID" value="NZ_FWXW01000002.1"/>
</dbReference>
<reference evidence="2 3" key="1">
    <citation type="submission" date="2017-04" db="EMBL/GenBank/DDBJ databases">
        <authorList>
            <person name="Afonso C.L."/>
            <person name="Miller P.J."/>
            <person name="Scott M.A."/>
            <person name="Spackman E."/>
            <person name="Goraichik I."/>
            <person name="Dimitrov K.M."/>
            <person name="Suarez D.L."/>
            <person name="Swayne D.E."/>
        </authorList>
    </citation>
    <scope>NUCLEOTIDE SEQUENCE [LARGE SCALE GENOMIC DNA]</scope>
    <source>
        <strain evidence="2 3">DSM 12816</strain>
    </source>
</reference>
<proteinExistence type="predicted"/>
<dbReference type="PANTHER" id="PTHR30354:SF7">
    <property type="entry name" value="BLL7963 PROTEIN"/>
    <property type="match status" value="1"/>
</dbReference>
<dbReference type="PANTHER" id="PTHR30354">
    <property type="entry name" value="GNT FAMILY GLUCONATE TRANSPORTER"/>
    <property type="match status" value="1"/>
</dbReference>
<feature type="transmembrane region" description="Helical" evidence="1">
    <location>
        <begin position="228"/>
        <end position="245"/>
    </location>
</feature>
<protein>
    <submittedName>
        <fullName evidence="2">H+/gluconate symporter</fullName>
    </submittedName>
</protein>
<organism evidence="2 3">
    <name type="scientific">Papillibacter cinnamivorans DSM 12816</name>
    <dbReference type="NCBI Taxonomy" id="1122930"/>
    <lineage>
        <taxon>Bacteria</taxon>
        <taxon>Bacillati</taxon>
        <taxon>Bacillota</taxon>
        <taxon>Clostridia</taxon>
        <taxon>Eubacteriales</taxon>
        <taxon>Oscillospiraceae</taxon>
        <taxon>Papillibacter</taxon>
    </lineage>
</organism>
<dbReference type="InterPro" id="IPR003474">
    <property type="entry name" value="Glcn_transporter"/>
</dbReference>
<evidence type="ECO:0000313" key="2">
    <source>
        <dbReference type="EMBL" id="SMC49169.1"/>
    </source>
</evidence>
<dbReference type="OrthoDB" id="86125at2"/>
<dbReference type="GO" id="GO:0015128">
    <property type="term" value="F:gluconate transmembrane transporter activity"/>
    <property type="evidence" value="ECO:0007669"/>
    <property type="project" value="InterPro"/>
</dbReference>
<feature type="transmembrane region" description="Helical" evidence="1">
    <location>
        <begin position="251"/>
        <end position="268"/>
    </location>
</feature>